<name>A0A7J8JXL7_MOLMO</name>
<proteinExistence type="predicted"/>
<feature type="compositionally biased region" description="Polar residues" evidence="1">
    <location>
        <begin position="87"/>
        <end position="97"/>
    </location>
</feature>
<feature type="region of interest" description="Disordered" evidence="1">
    <location>
        <begin position="62"/>
        <end position="97"/>
    </location>
</feature>
<dbReference type="EMBL" id="JACASF010000001">
    <property type="protein sequence ID" value="KAF6501075.1"/>
    <property type="molecule type" value="Genomic_DNA"/>
</dbReference>
<sequence length="139" mass="15141">MTRNGALQTEGSLQAKLGGANQHHTSEDLSGSKDAENHTPWLWNCETNTSGCEDLSAKIEWEGKKGRERDRERKKHRREGTHRVAATRTTNQGRGQTATENIVRDICLHLSTLPCTGVITATQVQGDAGEPHLLGTATG</sequence>
<reference evidence="2 3" key="1">
    <citation type="journal article" date="2020" name="Nature">
        <title>Six reference-quality genomes reveal evolution of bat adaptations.</title>
        <authorList>
            <person name="Jebb D."/>
            <person name="Huang Z."/>
            <person name="Pippel M."/>
            <person name="Hughes G.M."/>
            <person name="Lavrichenko K."/>
            <person name="Devanna P."/>
            <person name="Winkler S."/>
            <person name="Jermiin L.S."/>
            <person name="Skirmuntt E.C."/>
            <person name="Katzourakis A."/>
            <person name="Burkitt-Gray L."/>
            <person name="Ray D.A."/>
            <person name="Sullivan K.A.M."/>
            <person name="Roscito J.G."/>
            <person name="Kirilenko B.M."/>
            <person name="Davalos L.M."/>
            <person name="Corthals A.P."/>
            <person name="Power M.L."/>
            <person name="Jones G."/>
            <person name="Ransome R.D."/>
            <person name="Dechmann D.K.N."/>
            <person name="Locatelli A.G."/>
            <person name="Puechmaille S.J."/>
            <person name="Fedrigo O."/>
            <person name="Jarvis E.D."/>
            <person name="Hiller M."/>
            <person name="Vernes S.C."/>
            <person name="Myers E.W."/>
            <person name="Teeling E.C."/>
        </authorList>
    </citation>
    <scope>NUCLEOTIDE SEQUENCE [LARGE SCALE GENOMIC DNA]</scope>
    <source>
        <strain evidence="2">MMolMol1</strain>
        <tissue evidence="2">Muscle</tissue>
    </source>
</reference>
<feature type="region of interest" description="Disordered" evidence="1">
    <location>
        <begin position="1"/>
        <end position="42"/>
    </location>
</feature>
<feature type="compositionally biased region" description="Basic and acidic residues" evidence="1">
    <location>
        <begin position="24"/>
        <end position="37"/>
    </location>
</feature>
<gene>
    <name evidence="2" type="ORF">HJG59_008056</name>
</gene>
<keyword evidence="3" id="KW-1185">Reference proteome</keyword>
<evidence type="ECO:0000256" key="1">
    <source>
        <dbReference type="SAM" id="MobiDB-lite"/>
    </source>
</evidence>
<protein>
    <submittedName>
        <fullName evidence="2">Uncharacterized protein</fullName>
    </submittedName>
</protein>
<feature type="compositionally biased region" description="Basic and acidic residues" evidence="1">
    <location>
        <begin position="62"/>
        <end position="71"/>
    </location>
</feature>
<feature type="compositionally biased region" description="Polar residues" evidence="1">
    <location>
        <begin position="1"/>
        <end position="12"/>
    </location>
</feature>
<dbReference type="Proteomes" id="UP000550707">
    <property type="component" value="Unassembled WGS sequence"/>
</dbReference>
<evidence type="ECO:0000313" key="3">
    <source>
        <dbReference type="Proteomes" id="UP000550707"/>
    </source>
</evidence>
<evidence type="ECO:0000313" key="2">
    <source>
        <dbReference type="EMBL" id="KAF6501075.1"/>
    </source>
</evidence>
<organism evidence="2 3">
    <name type="scientific">Molossus molossus</name>
    <name type="common">Pallas' mastiff bat</name>
    <name type="synonym">Vespertilio molossus</name>
    <dbReference type="NCBI Taxonomy" id="27622"/>
    <lineage>
        <taxon>Eukaryota</taxon>
        <taxon>Metazoa</taxon>
        <taxon>Chordata</taxon>
        <taxon>Craniata</taxon>
        <taxon>Vertebrata</taxon>
        <taxon>Euteleostomi</taxon>
        <taxon>Mammalia</taxon>
        <taxon>Eutheria</taxon>
        <taxon>Laurasiatheria</taxon>
        <taxon>Chiroptera</taxon>
        <taxon>Yangochiroptera</taxon>
        <taxon>Molossidae</taxon>
        <taxon>Molossus</taxon>
    </lineage>
</organism>
<accession>A0A7J8JXL7</accession>
<comment type="caution">
    <text evidence="2">The sequence shown here is derived from an EMBL/GenBank/DDBJ whole genome shotgun (WGS) entry which is preliminary data.</text>
</comment>
<dbReference type="AlphaFoldDB" id="A0A7J8JXL7"/>
<dbReference type="InParanoid" id="A0A7J8JXL7"/>